<dbReference type="InterPro" id="IPR036097">
    <property type="entry name" value="HisK_dim/P_sf"/>
</dbReference>
<dbReference type="Pfam" id="PF02518">
    <property type="entry name" value="HATPase_c"/>
    <property type="match status" value="1"/>
</dbReference>
<dbReference type="AlphaFoldDB" id="A0A2N1J1K1"/>
<dbReference type="GO" id="GO:0005524">
    <property type="term" value="F:ATP binding"/>
    <property type="evidence" value="ECO:0007669"/>
    <property type="project" value="UniProtKB-KW"/>
</dbReference>
<dbReference type="InterPro" id="IPR001610">
    <property type="entry name" value="PAC"/>
</dbReference>
<organism evidence="12 13">
    <name type="scientific">Malaciobacter halophilus</name>
    <dbReference type="NCBI Taxonomy" id="197482"/>
    <lineage>
        <taxon>Bacteria</taxon>
        <taxon>Pseudomonadati</taxon>
        <taxon>Campylobacterota</taxon>
        <taxon>Epsilonproteobacteria</taxon>
        <taxon>Campylobacterales</taxon>
        <taxon>Arcobacteraceae</taxon>
        <taxon>Malaciobacter</taxon>
    </lineage>
</organism>
<dbReference type="GO" id="GO:0000155">
    <property type="term" value="F:phosphorelay sensor kinase activity"/>
    <property type="evidence" value="ECO:0007669"/>
    <property type="project" value="InterPro"/>
</dbReference>
<evidence type="ECO:0000259" key="9">
    <source>
        <dbReference type="PROSITE" id="PS50109"/>
    </source>
</evidence>
<comment type="catalytic activity">
    <reaction evidence="1">
        <text>ATP + protein L-histidine = ADP + protein N-phospho-L-histidine.</text>
        <dbReference type="EC" id="2.7.13.3"/>
    </reaction>
</comment>
<protein>
    <recommendedName>
        <fullName evidence="2">histidine kinase</fullName>
        <ecNumber evidence="2">2.7.13.3</ecNumber>
    </recommendedName>
</protein>
<dbReference type="SUPFAM" id="SSF55785">
    <property type="entry name" value="PYP-like sensor domain (PAS domain)"/>
    <property type="match status" value="2"/>
</dbReference>
<keyword evidence="7" id="KW-0067">ATP-binding</keyword>
<dbReference type="InterPro" id="IPR036890">
    <property type="entry name" value="HATPase_C_sf"/>
</dbReference>
<reference evidence="12 13" key="1">
    <citation type="submission" date="2017-09" db="EMBL/GenBank/DDBJ databases">
        <title>Genomics of the genus Arcobacter.</title>
        <authorList>
            <person name="Perez-Cataluna A."/>
            <person name="Figueras M.J."/>
            <person name="Salas-Masso N."/>
        </authorList>
    </citation>
    <scope>NUCLEOTIDE SEQUENCE [LARGE SCALE GENOMIC DNA]</scope>
    <source>
        <strain evidence="12 13">DSM 18005</strain>
    </source>
</reference>
<keyword evidence="5" id="KW-0547">Nucleotide-binding</keyword>
<evidence type="ECO:0000256" key="2">
    <source>
        <dbReference type="ARBA" id="ARBA00012438"/>
    </source>
</evidence>
<keyword evidence="4" id="KW-0808">Transferase</keyword>
<evidence type="ECO:0000256" key="7">
    <source>
        <dbReference type="ARBA" id="ARBA00022840"/>
    </source>
</evidence>
<dbReference type="EC" id="2.7.13.3" evidence="2"/>
<dbReference type="SUPFAM" id="SSF55874">
    <property type="entry name" value="ATPase domain of HSP90 chaperone/DNA topoisomerase II/histidine kinase"/>
    <property type="match status" value="1"/>
</dbReference>
<dbReference type="InterPro" id="IPR003594">
    <property type="entry name" value="HATPase_dom"/>
</dbReference>
<evidence type="ECO:0000259" key="11">
    <source>
        <dbReference type="PROSITE" id="PS50113"/>
    </source>
</evidence>
<evidence type="ECO:0000256" key="8">
    <source>
        <dbReference type="ARBA" id="ARBA00023012"/>
    </source>
</evidence>
<dbReference type="EMBL" id="NXIF01000036">
    <property type="protein sequence ID" value="PKI80384.1"/>
    <property type="molecule type" value="Genomic_DNA"/>
</dbReference>
<feature type="domain" description="Histidine kinase" evidence="9">
    <location>
        <begin position="275"/>
        <end position="488"/>
    </location>
</feature>
<evidence type="ECO:0000256" key="3">
    <source>
        <dbReference type="ARBA" id="ARBA00022553"/>
    </source>
</evidence>
<keyword evidence="13" id="KW-1185">Reference proteome</keyword>
<dbReference type="SUPFAM" id="SSF47384">
    <property type="entry name" value="Homodimeric domain of signal transducing histidine kinase"/>
    <property type="match status" value="1"/>
</dbReference>
<evidence type="ECO:0000259" key="10">
    <source>
        <dbReference type="PROSITE" id="PS50112"/>
    </source>
</evidence>
<dbReference type="SMART" id="SM00387">
    <property type="entry name" value="HATPase_c"/>
    <property type="match status" value="1"/>
</dbReference>
<evidence type="ECO:0000313" key="13">
    <source>
        <dbReference type="Proteomes" id="UP000233248"/>
    </source>
</evidence>
<dbReference type="Gene3D" id="3.30.450.20">
    <property type="entry name" value="PAS domain"/>
    <property type="match status" value="2"/>
</dbReference>
<dbReference type="RefSeq" id="WP_101185191.1">
    <property type="nucleotide sequence ID" value="NZ_CP031218.1"/>
</dbReference>
<gene>
    <name evidence="12" type="ORF">CP960_09560</name>
</gene>
<dbReference type="OrthoDB" id="9795133at2"/>
<dbReference type="CDD" id="cd00082">
    <property type="entry name" value="HisKA"/>
    <property type="match status" value="1"/>
</dbReference>
<dbReference type="InterPro" id="IPR004358">
    <property type="entry name" value="Sig_transdc_His_kin-like_C"/>
</dbReference>
<dbReference type="Proteomes" id="UP000233248">
    <property type="component" value="Unassembled WGS sequence"/>
</dbReference>
<keyword evidence="6" id="KW-0418">Kinase</keyword>
<feature type="domain" description="PAC" evidence="11">
    <location>
        <begin position="194"/>
        <end position="248"/>
    </location>
</feature>
<dbReference type="Pfam" id="PF13426">
    <property type="entry name" value="PAS_9"/>
    <property type="match status" value="2"/>
</dbReference>
<dbReference type="InterPro" id="IPR003661">
    <property type="entry name" value="HisK_dim/P_dom"/>
</dbReference>
<dbReference type="PROSITE" id="PS50112">
    <property type="entry name" value="PAS"/>
    <property type="match status" value="2"/>
</dbReference>
<sequence>MSEEYDITKLKRSNDELKEIINNSWDGIGIIDFSGKFIYFNNAFVPILGYKKEELKDKNFISFIQEDYKRAFIELMKKNLKNRYESDINIVCIRKDKQKVYLKITLSTMLNKKLFVINTKDITKEISDDQILDSYVASNHVNIDGLITHTSLAFQTLSGYKEEELLNKHHTIIKSADEDDRIFSEILTSIKNSKEWNGRIKAKRKNGTIFWIDTKVKPTYNKYGDITGYTSLMFDITNEINLDVETKSLQKEVVQKDNILVQQSKLAIMTETLQMLSHEWRQPLNIISIRAQKLELDISLGLNNSDAFAQTLKEIKDDAQKLSDTIEEFQSFIQVKSEKEEVIAKDVVLKAIEIFKKDPESKDIDFIKDVTDIPVFNTYKNELTTILVNILVNAKEAIFRNKIKNGVIKLTCYCLNNTIYFEISDNAGGIKDDIIDKIFEPYFSTKESKHGVGLGLYTCKIITEMHLMGKISVKNHNSGATFKIALPI</sequence>
<dbReference type="PROSITE" id="PS50113">
    <property type="entry name" value="PAC"/>
    <property type="match status" value="1"/>
</dbReference>
<dbReference type="PRINTS" id="PR00344">
    <property type="entry name" value="BCTRLSENSOR"/>
</dbReference>
<dbReference type="InterPro" id="IPR000014">
    <property type="entry name" value="PAS"/>
</dbReference>
<accession>A0A2N1J1K1</accession>
<evidence type="ECO:0000313" key="12">
    <source>
        <dbReference type="EMBL" id="PKI80384.1"/>
    </source>
</evidence>
<evidence type="ECO:0000256" key="1">
    <source>
        <dbReference type="ARBA" id="ARBA00000085"/>
    </source>
</evidence>
<dbReference type="SMART" id="SM00086">
    <property type="entry name" value="PAC"/>
    <property type="match status" value="1"/>
</dbReference>
<dbReference type="InterPro" id="IPR035965">
    <property type="entry name" value="PAS-like_dom_sf"/>
</dbReference>
<dbReference type="Gene3D" id="1.10.287.130">
    <property type="match status" value="1"/>
</dbReference>
<feature type="domain" description="PAS" evidence="10">
    <location>
        <begin position="141"/>
        <end position="181"/>
    </location>
</feature>
<dbReference type="PROSITE" id="PS50109">
    <property type="entry name" value="HIS_KIN"/>
    <property type="match status" value="1"/>
</dbReference>
<dbReference type="NCBIfam" id="TIGR00229">
    <property type="entry name" value="sensory_box"/>
    <property type="match status" value="2"/>
</dbReference>
<comment type="caution">
    <text evidence="12">The sequence shown here is derived from an EMBL/GenBank/DDBJ whole genome shotgun (WGS) entry which is preliminary data.</text>
</comment>
<name>A0A2N1J1K1_9BACT</name>
<dbReference type="Gene3D" id="3.30.565.10">
    <property type="entry name" value="Histidine kinase-like ATPase, C-terminal domain"/>
    <property type="match status" value="1"/>
</dbReference>
<dbReference type="SMART" id="SM00091">
    <property type="entry name" value="PAS"/>
    <property type="match status" value="2"/>
</dbReference>
<dbReference type="KEGG" id="ahs:AHALO_1317"/>
<dbReference type="InterPro" id="IPR005467">
    <property type="entry name" value="His_kinase_dom"/>
</dbReference>
<keyword evidence="8" id="KW-0902">Two-component regulatory system</keyword>
<keyword evidence="3" id="KW-0597">Phosphoprotein</keyword>
<dbReference type="PANTHER" id="PTHR43065:SF46">
    <property type="entry name" value="C4-DICARBOXYLATE TRANSPORT SENSOR PROTEIN DCTB"/>
    <property type="match status" value="1"/>
</dbReference>
<feature type="domain" description="PAS" evidence="10">
    <location>
        <begin position="13"/>
        <end position="83"/>
    </location>
</feature>
<evidence type="ECO:0000256" key="6">
    <source>
        <dbReference type="ARBA" id="ARBA00022777"/>
    </source>
</evidence>
<dbReference type="InterPro" id="IPR000700">
    <property type="entry name" value="PAS-assoc_C"/>
</dbReference>
<dbReference type="PANTHER" id="PTHR43065">
    <property type="entry name" value="SENSOR HISTIDINE KINASE"/>
    <property type="match status" value="1"/>
</dbReference>
<evidence type="ECO:0000256" key="4">
    <source>
        <dbReference type="ARBA" id="ARBA00022679"/>
    </source>
</evidence>
<evidence type="ECO:0000256" key="5">
    <source>
        <dbReference type="ARBA" id="ARBA00022741"/>
    </source>
</evidence>
<proteinExistence type="predicted"/>
<dbReference type="CDD" id="cd00130">
    <property type="entry name" value="PAS"/>
    <property type="match status" value="2"/>
</dbReference>